<feature type="compositionally biased region" description="Basic residues" evidence="2">
    <location>
        <begin position="273"/>
        <end position="290"/>
    </location>
</feature>
<sequence>MMEKENEFQHKKRRRRRKSVSSSSSNQVRRRQSVEFSNGTDGSPTAKRRAESSHGKRREGYSSTQGQEDNLSKKKSHKVHKVLNWIMNALFYILTFGILIGAVIFTVSQDSEKSFFGYRFYTVLTNSMVPRDPATQKGGFAAGDIIIVQMLNPKELKKGDIVTYGLMSADPESTTVLTHRVIDRLDELNGEEGLYFQTQGDANTAADRPINAEQVIGKKVFAIPKMGSIMSFLRENFLVSIGALVAIFALIISLRYYFSYSEDMDPLPEATRKRSSVQKKSSKRKSNTIN</sequence>
<dbReference type="GO" id="GO:0016020">
    <property type="term" value="C:membrane"/>
    <property type="evidence" value="ECO:0007669"/>
    <property type="project" value="UniProtKB-UniRule"/>
</dbReference>
<dbReference type="CDD" id="cd06530">
    <property type="entry name" value="S26_SPase_I"/>
    <property type="match status" value="1"/>
</dbReference>
<comment type="caution">
    <text evidence="4">The sequence shown here is derived from an EMBL/GenBank/DDBJ whole genome shotgun (WGS) entry which is preliminary data.</text>
</comment>
<dbReference type="AlphaFoldDB" id="A0A429ZIL5"/>
<keyword evidence="3" id="KW-1133">Transmembrane helix</keyword>
<accession>A0A429ZIL5</accession>
<dbReference type="InterPro" id="IPR001733">
    <property type="entry name" value="Peptidase_S26B"/>
</dbReference>
<dbReference type="GO" id="GO:0009003">
    <property type="term" value="F:signal peptidase activity"/>
    <property type="evidence" value="ECO:0007669"/>
    <property type="project" value="UniProtKB-EC"/>
</dbReference>
<feature type="compositionally biased region" description="Basic residues" evidence="2">
    <location>
        <begin position="10"/>
        <end position="19"/>
    </location>
</feature>
<dbReference type="Proteomes" id="UP000287239">
    <property type="component" value="Unassembled WGS sequence"/>
</dbReference>
<keyword evidence="5" id="KW-1185">Reference proteome</keyword>
<name>A0A429ZIL5_9ENTE</name>
<feature type="region of interest" description="Disordered" evidence="2">
    <location>
        <begin position="269"/>
        <end position="290"/>
    </location>
</feature>
<reference evidence="4 5" key="1">
    <citation type="submission" date="2017-05" db="EMBL/GenBank/DDBJ databases">
        <title>Vagococcus spp. assemblies.</title>
        <authorList>
            <person name="Gulvik C.A."/>
        </authorList>
    </citation>
    <scope>NUCLEOTIDE SEQUENCE [LARGE SCALE GENOMIC DNA]</scope>
    <source>
        <strain evidence="4 5">NCFB 2777</strain>
    </source>
</reference>
<feature type="compositionally biased region" description="Basic and acidic residues" evidence="2">
    <location>
        <begin position="48"/>
        <end position="60"/>
    </location>
</feature>
<dbReference type="GO" id="GO:0004252">
    <property type="term" value="F:serine-type endopeptidase activity"/>
    <property type="evidence" value="ECO:0007669"/>
    <property type="project" value="UniProtKB-UniRule"/>
</dbReference>
<dbReference type="InterPro" id="IPR019533">
    <property type="entry name" value="Peptidase_S26"/>
</dbReference>
<organism evidence="4 5">
    <name type="scientific">Vagococcus salmoninarum</name>
    <dbReference type="NCBI Taxonomy" id="2739"/>
    <lineage>
        <taxon>Bacteria</taxon>
        <taxon>Bacillati</taxon>
        <taxon>Bacillota</taxon>
        <taxon>Bacilli</taxon>
        <taxon>Lactobacillales</taxon>
        <taxon>Enterococcaceae</taxon>
        <taxon>Vagococcus</taxon>
    </lineage>
</organism>
<proteinExistence type="predicted"/>
<dbReference type="GO" id="GO:0006465">
    <property type="term" value="P:signal peptide processing"/>
    <property type="evidence" value="ECO:0007669"/>
    <property type="project" value="UniProtKB-UniRule"/>
</dbReference>
<evidence type="ECO:0000256" key="3">
    <source>
        <dbReference type="SAM" id="Phobius"/>
    </source>
</evidence>
<evidence type="ECO:0000313" key="5">
    <source>
        <dbReference type="Proteomes" id="UP000287239"/>
    </source>
</evidence>
<keyword evidence="3" id="KW-0812">Transmembrane</keyword>
<feature type="transmembrane region" description="Helical" evidence="3">
    <location>
        <begin position="82"/>
        <end position="107"/>
    </location>
</feature>
<dbReference type="EMBL" id="NGJU01000018">
    <property type="protein sequence ID" value="RST93531.1"/>
    <property type="molecule type" value="Genomic_DNA"/>
</dbReference>
<gene>
    <name evidence="4" type="ORF">CBF35_11440</name>
</gene>
<dbReference type="NCBIfam" id="TIGR02228">
    <property type="entry name" value="sigpep_I_arch"/>
    <property type="match status" value="1"/>
</dbReference>
<evidence type="ECO:0000256" key="2">
    <source>
        <dbReference type="SAM" id="MobiDB-lite"/>
    </source>
</evidence>
<evidence type="ECO:0000313" key="4">
    <source>
        <dbReference type="EMBL" id="RST93531.1"/>
    </source>
</evidence>
<feature type="region of interest" description="Disordered" evidence="2">
    <location>
        <begin position="1"/>
        <end position="74"/>
    </location>
</feature>
<evidence type="ECO:0000256" key="1">
    <source>
        <dbReference type="NCBIfam" id="TIGR02228"/>
    </source>
</evidence>
<feature type="transmembrane region" description="Helical" evidence="3">
    <location>
        <begin position="237"/>
        <end position="258"/>
    </location>
</feature>
<keyword evidence="3" id="KW-0472">Membrane</keyword>
<dbReference type="EC" id="3.4.21.89" evidence="1"/>
<protein>
    <recommendedName>
        <fullName evidence="1">Signal peptidase I</fullName>
        <ecNumber evidence="1">3.4.21.89</ecNumber>
    </recommendedName>
</protein>
<dbReference type="OrthoDB" id="1648066at2"/>